<evidence type="ECO:0000313" key="5">
    <source>
        <dbReference type="Proteomes" id="UP000281170"/>
    </source>
</evidence>
<feature type="transmembrane region" description="Helical" evidence="1">
    <location>
        <begin position="172"/>
        <end position="198"/>
    </location>
</feature>
<organism evidence="2 4">
    <name type="scientific">Legionella adelaidensis</name>
    <dbReference type="NCBI Taxonomy" id="45056"/>
    <lineage>
        <taxon>Bacteria</taxon>
        <taxon>Pseudomonadati</taxon>
        <taxon>Pseudomonadota</taxon>
        <taxon>Gammaproteobacteria</taxon>
        <taxon>Legionellales</taxon>
        <taxon>Legionellaceae</taxon>
        <taxon>Legionella</taxon>
    </lineage>
</organism>
<keyword evidence="3" id="KW-0614">Plasmid</keyword>
<feature type="transmembrane region" description="Helical" evidence="1">
    <location>
        <begin position="97"/>
        <end position="120"/>
    </location>
</feature>
<keyword evidence="4" id="KW-1185">Reference proteome</keyword>
<dbReference type="STRING" id="45056.Lade_1552"/>
<dbReference type="Proteomes" id="UP000281170">
    <property type="component" value="Plasmid 13"/>
</dbReference>
<dbReference type="Proteomes" id="UP000054859">
    <property type="component" value="Unassembled WGS sequence"/>
</dbReference>
<keyword evidence="1" id="KW-1133">Transmembrane helix</keyword>
<feature type="transmembrane region" description="Helical" evidence="1">
    <location>
        <begin position="210"/>
        <end position="232"/>
    </location>
</feature>
<dbReference type="KEGG" id="ladl:NCTC12735_01082"/>
<gene>
    <name evidence="2" type="ORF">Lade_1552</name>
    <name evidence="3" type="ORF">NCTC12735_01082</name>
</gene>
<keyword evidence="1" id="KW-0812">Transmembrane</keyword>
<dbReference type="OrthoDB" id="5649058at2"/>
<reference evidence="2 4" key="1">
    <citation type="submission" date="2015-11" db="EMBL/GenBank/DDBJ databases">
        <title>Identification of large and diverse effector repertoires of 38 Legionella species.</title>
        <authorList>
            <person name="Burstein D."/>
            <person name="Amaro F."/>
            <person name="Zusman T."/>
            <person name="Lifshitz Z."/>
            <person name="Cohen O."/>
            <person name="Gilbert J.A."/>
            <person name="Pupko T."/>
            <person name="Shuman H.A."/>
            <person name="Segal G."/>
        </authorList>
    </citation>
    <scope>NUCLEOTIDE SEQUENCE [LARGE SCALE GENOMIC DNA]</scope>
    <source>
        <strain evidence="2 4">1762-AUS-E</strain>
    </source>
</reference>
<name>A0A0W0R1U9_9GAMM</name>
<reference evidence="3 5" key="2">
    <citation type="submission" date="2018-12" db="EMBL/GenBank/DDBJ databases">
        <authorList>
            <consortium name="Pathogen Informatics"/>
        </authorList>
    </citation>
    <scope>NUCLEOTIDE SEQUENCE [LARGE SCALE GENOMIC DNA]</scope>
    <source>
        <strain evidence="3 5">NCTC12735</strain>
        <plasmid evidence="5">13</plasmid>
    </source>
</reference>
<evidence type="ECO:0008006" key="6">
    <source>
        <dbReference type="Google" id="ProtNLM"/>
    </source>
</evidence>
<evidence type="ECO:0000313" key="4">
    <source>
        <dbReference type="Proteomes" id="UP000054859"/>
    </source>
</evidence>
<dbReference type="RefSeq" id="WP_058462634.1">
    <property type="nucleotide sequence ID" value="NZ_CAAAHS010000009.1"/>
</dbReference>
<evidence type="ECO:0000313" key="2">
    <source>
        <dbReference type="EMBL" id="KTC65029.1"/>
    </source>
</evidence>
<evidence type="ECO:0000256" key="1">
    <source>
        <dbReference type="SAM" id="Phobius"/>
    </source>
</evidence>
<dbReference type="PATRIC" id="fig|45056.6.peg.1602"/>
<evidence type="ECO:0000313" key="3">
    <source>
        <dbReference type="EMBL" id="VEH85452.1"/>
    </source>
</evidence>
<protein>
    <recommendedName>
        <fullName evidence="6">Yip1 domain-containing protein</fullName>
    </recommendedName>
</protein>
<accession>A0A0W0R1U9</accession>
<dbReference type="EMBL" id="LR134422">
    <property type="protein sequence ID" value="VEH85452.1"/>
    <property type="molecule type" value="Genomic_DNA"/>
</dbReference>
<keyword evidence="1" id="KW-0472">Membrane</keyword>
<sequence>MNQEQKRLLTMLEERKISQEDYLLLSNALKKKSVFANLENSILINPFKRIAGIKALLLGFILLVLMSILGSYANIYYDGVLGYLLPDGIKTTVKPNFFLLCYQNIIASVVLAAFFLLAALLYRKKRIRPIDFFGMVALSRYPLFISVIFTFLEKLIRPEEFKIDYSKGIELHFSVFGTVSNLLFTLCFIWQIITYFFALKEASGLEGKSLWISFIITFLVGDVFTMALTRAFI</sequence>
<dbReference type="EMBL" id="LNKA01000010">
    <property type="protein sequence ID" value="KTC65029.1"/>
    <property type="molecule type" value="Genomic_DNA"/>
</dbReference>
<proteinExistence type="predicted"/>
<feature type="transmembrane region" description="Helical" evidence="1">
    <location>
        <begin position="132"/>
        <end position="152"/>
    </location>
</feature>
<geneLocation type="plasmid" evidence="3 5">
    <name>13</name>
</geneLocation>
<dbReference type="AlphaFoldDB" id="A0A0W0R1U9"/>
<feature type="transmembrane region" description="Helical" evidence="1">
    <location>
        <begin position="55"/>
        <end position="77"/>
    </location>
</feature>